<comment type="caution">
    <text evidence="1">The sequence shown here is derived from an EMBL/GenBank/DDBJ whole genome shotgun (WGS) entry which is preliminary data.</text>
</comment>
<dbReference type="EMBL" id="JAKJXP020000115">
    <property type="protein sequence ID" value="KAK7744797.1"/>
    <property type="molecule type" value="Genomic_DNA"/>
</dbReference>
<evidence type="ECO:0000313" key="2">
    <source>
        <dbReference type="Proteomes" id="UP001320420"/>
    </source>
</evidence>
<evidence type="ECO:0000313" key="1">
    <source>
        <dbReference type="EMBL" id="KAK7744797.1"/>
    </source>
</evidence>
<proteinExistence type="predicted"/>
<reference evidence="1 2" key="1">
    <citation type="submission" date="2024-02" db="EMBL/GenBank/DDBJ databases">
        <title>De novo assembly and annotation of 12 fungi associated with fruit tree decline syndrome in Ontario, Canada.</title>
        <authorList>
            <person name="Sulman M."/>
            <person name="Ellouze W."/>
            <person name="Ilyukhin E."/>
        </authorList>
    </citation>
    <scope>NUCLEOTIDE SEQUENCE [LARGE SCALE GENOMIC DNA]</scope>
    <source>
        <strain evidence="1 2">M11/M66-122</strain>
    </source>
</reference>
<dbReference type="InterPro" id="IPR011333">
    <property type="entry name" value="SKP1/BTB/POZ_sf"/>
</dbReference>
<accession>A0AAN9YJ56</accession>
<dbReference type="PANTHER" id="PTHR47843">
    <property type="entry name" value="BTB DOMAIN-CONTAINING PROTEIN-RELATED"/>
    <property type="match status" value="1"/>
</dbReference>
<organism evidence="1 2">
    <name type="scientific">Diatrype stigma</name>
    <dbReference type="NCBI Taxonomy" id="117547"/>
    <lineage>
        <taxon>Eukaryota</taxon>
        <taxon>Fungi</taxon>
        <taxon>Dikarya</taxon>
        <taxon>Ascomycota</taxon>
        <taxon>Pezizomycotina</taxon>
        <taxon>Sordariomycetes</taxon>
        <taxon>Xylariomycetidae</taxon>
        <taxon>Xylariales</taxon>
        <taxon>Diatrypaceae</taxon>
        <taxon>Diatrype</taxon>
    </lineage>
</organism>
<dbReference type="Proteomes" id="UP001320420">
    <property type="component" value="Unassembled WGS sequence"/>
</dbReference>
<sequence>MDTPFGELVTSKLFRFLIGPERKEFTVHANAFSRLSQPLYALIYGGMTEARDGVAVWDDMDSDTFVRFCEFAYSGDYTTPKLEASIERHEYIADQQNPIESAFLFEPTRLTTLTDDEYLEDTCMSTRLFVEASYPTPGPRYTLEDYEDVDAYSQNYEKLFLCHIRLYVTGDKYLVRDLQALAIHKLHRTFLDAPLIYKNIENIVDAIRITYLNTIKGDRLRILLSHVVSWRYRLVKNHPAIAELMHEFGDFAFDVAEHLNENIFMVEEENTQLGLMLPNYGC</sequence>
<protein>
    <recommendedName>
        <fullName evidence="3">BTB domain-containing protein</fullName>
    </recommendedName>
</protein>
<gene>
    <name evidence="1" type="ORF">SLS62_010030</name>
</gene>
<dbReference type="SUPFAM" id="SSF54695">
    <property type="entry name" value="POZ domain"/>
    <property type="match status" value="1"/>
</dbReference>
<keyword evidence="2" id="KW-1185">Reference proteome</keyword>
<name>A0AAN9YJ56_9PEZI</name>
<dbReference type="AlphaFoldDB" id="A0AAN9YJ56"/>
<evidence type="ECO:0008006" key="3">
    <source>
        <dbReference type="Google" id="ProtNLM"/>
    </source>
</evidence>
<dbReference type="Gene3D" id="3.30.710.10">
    <property type="entry name" value="Potassium Channel Kv1.1, Chain A"/>
    <property type="match status" value="1"/>
</dbReference>